<accession>A0A2G9SAH6</accession>
<dbReference type="InterPro" id="IPR053054">
    <property type="entry name" value="DNA_repair-scaffolding"/>
</dbReference>
<name>A0A2G9SAH6_AQUCT</name>
<dbReference type="PANTHER" id="PTHR34347">
    <property type="entry name" value="DNA REPAIR-SCAFFOLDING PROTEIN SPIDR"/>
    <property type="match status" value="1"/>
</dbReference>
<proteinExistence type="predicted"/>
<sequence length="145" mass="16592">MSIIINTYYSQKIIANQNEDTEDKTYYSTSPLKKRLVPLSVVFQLDNGNSSCYVECQSRQQVSVASAIQSLLCTPENSLCARSMTNDSLLDLVETQRAAWWKGVCICVVQRVYCLTSRHSPRHLHQERMKNILDTTAMPQKPNFR</sequence>
<protein>
    <submittedName>
        <fullName evidence="1">Uncharacterized protein</fullName>
    </submittedName>
</protein>
<organism evidence="1">
    <name type="scientific">Aquarana catesbeiana</name>
    <name type="common">American bullfrog</name>
    <name type="synonym">Rana catesbeiana</name>
    <dbReference type="NCBI Taxonomy" id="8400"/>
    <lineage>
        <taxon>Eukaryota</taxon>
        <taxon>Metazoa</taxon>
        <taxon>Chordata</taxon>
        <taxon>Craniata</taxon>
        <taxon>Vertebrata</taxon>
        <taxon>Euteleostomi</taxon>
        <taxon>Amphibia</taxon>
        <taxon>Batrachia</taxon>
        <taxon>Anura</taxon>
        <taxon>Neobatrachia</taxon>
        <taxon>Ranoidea</taxon>
        <taxon>Ranidae</taxon>
        <taxon>Aquarana</taxon>
    </lineage>
</organism>
<dbReference type="GO" id="GO:0000228">
    <property type="term" value="C:nuclear chromosome"/>
    <property type="evidence" value="ECO:0007669"/>
    <property type="project" value="TreeGrafter"/>
</dbReference>
<dbReference type="EMBL" id="KV925293">
    <property type="protein sequence ID" value="PIO36441.1"/>
    <property type="molecule type" value="Genomic_DNA"/>
</dbReference>
<dbReference type="AlphaFoldDB" id="A0A2G9SAH6"/>
<evidence type="ECO:0000313" key="1">
    <source>
        <dbReference type="EMBL" id="PIO36441.1"/>
    </source>
</evidence>
<dbReference type="OrthoDB" id="1914453at2759"/>
<dbReference type="GO" id="GO:0070202">
    <property type="term" value="P:regulation of establishment of protein localization to chromosome"/>
    <property type="evidence" value="ECO:0007669"/>
    <property type="project" value="TreeGrafter"/>
</dbReference>
<dbReference type="GO" id="GO:0005654">
    <property type="term" value="C:nucleoplasm"/>
    <property type="evidence" value="ECO:0007669"/>
    <property type="project" value="TreeGrafter"/>
</dbReference>
<reference evidence="1" key="1">
    <citation type="submission" date="2017-08" db="EMBL/GenBank/DDBJ databases">
        <title>Assembly of the North American Bullfrog Genome.</title>
        <authorList>
            <person name="Warren R.L."/>
            <person name="Vandervalk B.P."/>
            <person name="Kucuk E."/>
            <person name="Birol I."/>
            <person name="Helbing C."/>
            <person name="Pandoh P."/>
            <person name="Behsaz B."/>
            <person name="Mohamadi H."/>
            <person name="Chu J."/>
            <person name="Jackman S."/>
            <person name="Hammond S.A."/>
            <person name="Veldhoen N."/>
            <person name="Kirk H."/>
            <person name="Zhao Y."/>
            <person name="Coope R."/>
            <person name="Pleasance S."/>
            <person name="Moore R."/>
            <person name="Holt R."/>
        </authorList>
    </citation>
    <scope>NUCLEOTIDE SEQUENCE</scope>
    <source>
        <strain evidence="1">Bruno</strain>
        <tissue evidence="1">Liver</tissue>
    </source>
</reference>
<dbReference type="GO" id="GO:0000724">
    <property type="term" value="P:double-strand break repair via homologous recombination"/>
    <property type="evidence" value="ECO:0007669"/>
    <property type="project" value="TreeGrafter"/>
</dbReference>
<dbReference type="PANTHER" id="PTHR34347:SF1">
    <property type="entry name" value="DNA REPAIR-SCAFFOLDING PROTEIN"/>
    <property type="match status" value="1"/>
</dbReference>
<gene>
    <name evidence="1" type="ORF">AB205_0003880</name>
</gene>